<evidence type="ECO:0000313" key="2">
    <source>
        <dbReference type="EMBL" id="MBD3861907.1"/>
    </source>
</evidence>
<keyword evidence="3" id="KW-1185">Reference proteome</keyword>
<keyword evidence="1" id="KW-0472">Membrane</keyword>
<dbReference type="RefSeq" id="WP_191098631.1">
    <property type="nucleotide sequence ID" value="NZ_JACXXF010000001.1"/>
</dbReference>
<keyword evidence="1" id="KW-1133">Transmembrane helix</keyword>
<dbReference type="Proteomes" id="UP000627521">
    <property type="component" value="Unassembled WGS sequence"/>
</dbReference>
<name>A0ABR8LUN8_9FLAO</name>
<sequence>MTDKEIDDFLKDLSQQPHFTLSLKLKTNISEQSTLLNEFNKRRIVIHITEELKLIKQIFENPESEIKLFTFTEKGRNVIRKGGWIKYCKRRDELENKKLLKEDYDLKISAFQAKNPRLPYFISICGLVISMCAVIISFNKGEKQNIVTQSNTTKENQSKLEEDNFQLNTEQQIINKDSLKK</sequence>
<dbReference type="EMBL" id="JACXXH010000001">
    <property type="protein sequence ID" value="MBD3861907.1"/>
    <property type="molecule type" value="Genomic_DNA"/>
</dbReference>
<protein>
    <submittedName>
        <fullName evidence="2">Uncharacterized protein</fullName>
    </submittedName>
</protein>
<proteinExistence type="predicted"/>
<keyword evidence="1" id="KW-0812">Transmembrane</keyword>
<organism evidence="2 3">
    <name type="scientific">Olleya marilimosa</name>
    <dbReference type="NCBI Taxonomy" id="272164"/>
    <lineage>
        <taxon>Bacteria</taxon>
        <taxon>Pseudomonadati</taxon>
        <taxon>Bacteroidota</taxon>
        <taxon>Flavobacteriia</taxon>
        <taxon>Flavobacteriales</taxon>
        <taxon>Flavobacteriaceae</taxon>
    </lineage>
</organism>
<comment type="caution">
    <text evidence="2">The sequence shown here is derived from an EMBL/GenBank/DDBJ whole genome shotgun (WGS) entry which is preliminary data.</text>
</comment>
<evidence type="ECO:0000313" key="3">
    <source>
        <dbReference type="Proteomes" id="UP000627521"/>
    </source>
</evidence>
<accession>A0ABR8LUN8</accession>
<reference evidence="2 3" key="1">
    <citation type="submission" date="2020-09" db="EMBL/GenBank/DDBJ databases">
        <title>Bacillus nautilus sp. nov., Chryseoglobus crepusculi sp. nov, and Psychrobacter noctis sp. nov., isolated from deep-sea sponges from the equatorial Atlantic.</title>
        <authorList>
            <person name="Stennett H.L."/>
            <person name="Williams S.E."/>
        </authorList>
    </citation>
    <scope>NUCLEOTIDE SEQUENCE [LARGE SCALE GENOMIC DNA]</scope>
    <source>
        <strain evidence="2 3">28M-24</strain>
    </source>
</reference>
<feature type="transmembrane region" description="Helical" evidence="1">
    <location>
        <begin position="118"/>
        <end position="138"/>
    </location>
</feature>
<gene>
    <name evidence="2" type="ORF">IEG06_00495</name>
</gene>
<evidence type="ECO:0000256" key="1">
    <source>
        <dbReference type="SAM" id="Phobius"/>
    </source>
</evidence>